<evidence type="ECO:0000313" key="1">
    <source>
        <dbReference type="EnsemblMetazoa" id="Aqu2.1.29274_001"/>
    </source>
</evidence>
<dbReference type="InParanoid" id="A0A1X7UP30"/>
<proteinExistence type="predicted"/>
<name>A0A1X7UP30_AMPQE</name>
<protein>
    <submittedName>
        <fullName evidence="1">Uncharacterized protein</fullName>
    </submittedName>
</protein>
<accession>A0A1X7UP30</accession>
<dbReference type="OMA" id="ECHTECF"/>
<reference evidence="1" key="1">
    <citation type="submission" date="2017-05" db="UniProtKB">
        <authorList>
            <consortium name="EnsemblMetazoa"/>
        </authorList>
    </citation>
    <scope>IDENTIFICATION</scope>
</reference>
<sequence>MGTKSVSIMTFESRKECHTECFVVKLGLELKNNAHVELKLLRVSLICDPLTYEAINLSKYPHLNSLEFSISLDHCKWIKPDILIGSDQYWSLLTGDIMKSNNEPVSLPSCFGRILCGTSAVTQSSAQSATMVTHVLRVDSVHEDMSLERILRSFWELESLGILEDENLVQTQFSDHVKFDNGQYVVSLPWKDSCITLADNYQL</sequence>
<dbReference type="AlphaFoldDB" id="A0A1X7UP30"/>
<organism evidence="1">
    <name type="scientific">Amphimedon queenslandica</name>
    <name type="common">Sponge</name>
    <dbReference type="NCBI Taxonomy" id="400682"/>
    <lineage>
        <taxon>Eukaryota</taxon>
        <taxon>Metazoa</taxon>
        <taxon>Porifera</taxon>
        <taxon>Demospongiae</taxon>
        <taxon>Heteroscleromorpha</taxon>
        <taxon>Haplosclerida</taxon>
        <taxon>Niphatidae</taxon>
        <taxon>Amphimedon</taxon>
    </lineage>
</organism>
<dbReference type="EnsemblMetazoa" id="Aqu2.1.29274_001">
    <property type="protein sequence ID" value="Aqu2.1.29274_001"/>
    <property type="gene ID" value="Aqu2.1.29274"/>
</dbReference>